<evidence type="ECO:0000256" key="3">
    <source>
        <dbReference type="ARBA" id="ARBA00006753"/>
    </source>
</evidence>
<dbReference type="GO" id="GO:0009088">
    <property type="term" value="P:threonine biosynthetic process"/>
    <property type="evidence" value="ECO:0007669"/>
    <property type="project" value="UniProtKB-UniPathway"/>
</dbReference>
<feature type="active site" description="Proton donor" evidence="12">
    <location>
        <position position="205"/>
    </location>
</feature>
<dbReference type="PANTHER" id="PTHR43331:SF1">
    <property type="entry name" value="HOMOSERINE DEHYDROGENASE"/>
    <property type="match status" value="1"/>
</dbReference>
<dbReference type="EC" id="1.1.1.3" evidence="4 14"/>
<dbReference type="Gene3D" id="3.30.360.10">
    <property type="entry name" value="Dihydrodipicolinate Reductase, domain 2"/>
    <property type="match status" value="1"/>
</dbReference>
<dbReference type="EMBL" id="AZEE01000001">
    <property type="protein sequence ID" value="KRK99969.1"/>
    <property type="molecule type" value="Genomic_DNA"/>
</dbReference>
<comment type="caution">
    <text evidence="18">The sequence shown here is derived from an EMBL/GenBank/DDBJ whole genome shotgun (WGS) entry which is preliminary data.</text>
</comment>
<evidence type="ECO:0000256" key="9">
    <source>
        <dbReference type="ARBA" id="ARBA00023053"/>
    </source>
</evidence>
<feature type="binding site" evidence="13">
    <location>
        <position position="190"/>
    </location>
    <ligand>
        <name>L-homoserine</name>
        <dbReference type="ChEBI" id="CHEBI:57476"/>
    </ligand>
</feature>
<evidence type="ECO:0000256" key="12">
    <source>
        <dbReference type="PIRSR" id="PIRSR000098-1"/>
    </source>
</evidence>
<protein>
    <recommendedName>
        <fullName evidence="5 14">Homoserine dehydrogenase</fullName>
        <ecNumber evidence="4 14">1.1.1.3</ecNumber>
    </recommendedName>
</protein>
<evidence type="ECO:0000313" key="19">
    <source>
        <dbReference type="Proteomes" id="UP000051160"/>
    </source>
</evidence>
<dbReference type="STRING" id="1423776.FD04_GL000093"/>
<dbReference type="InterPro" id="IPR019811">
    <property type="entry name" value="HDH_CS"/>
</dbReference>
<dbReference type="InterPro" id="IPR005106">
    <property type="entry name" value="Asp/hSer_DH_NAD-bd"/>
</dbReference>
<dbReference type="UniPathway" id="UPA00051">
    <property type="reaction ID" value="UER00465"/>
</dbReference>
<evidence type="ECO:0000313" key="18">
    <source>
        <dbReference type="EMBL" id="KRK99969.1"/>
    </source>
</evidence>
<keyword evidence="13 14" id="KW-0521">NADP</keyword>
<dbReference type="NCBIfam" id="NF004976">
    <property type="entry name" value="PRK06349.1"/>
    <property type="match status" value="1"/>
</dbReference>
<evidence type="ECO:0000256" key="15">
    <source>
        <dbReference type="RuleBase" id="RU004171"/>
    </source>
</evidence>
<keyword evidence="19" id="KW-1185">Reference proteome</keyword>
<evidence type="ECO:0000256" key="10">
    <source>
        <dbReference type="ARBA" id="ARBA00023167"/>
    </source>
</evidence>
<dbReference type="PATRIC" id="fig|1423776.4.peg.92"/>
<evidence type="ECO:0000256" key="1">
    <source>
        <dbReference type="ARBA" id="ARBA00005056"/>
    </source>
</evidence>
<keyword evidence="6 14" id="KW-0028">Amino-acid biosynthesis</keyword>
<dbReference type="Gene3D" id="3.40.50.720">
    <property type="entry name" value="NAD(P)-binding Rossmann-like Domain"/>
    <property type="match status" value="1"/>
</dbReference>
<dbReference type="FunFam" id="3.30.360.10:FF:000005">
    <property type="entry name" value="Homoserine dehydrogenase"/>
    <property type="match status" value="1"/>
</dbReference>
<dbReference type="PIRSF" id="PIRSF000098">
    <property type="entry name" value="Homoser_dehydrog"/>
    <property type="match status" value="1"/>
</dbReference>
<comment type="pathway">
    <text evidence="1 14">Amino-acid biosynthesis; L-threonine biosynthesis; L-threonine from L-aspartate: step 3/5.</text>
</comment>
<dbReference type="InterPro" id="IPR016204">
    <property type="entry name" value="HDH"/>
</dbReference>
<accession>A0A0R1M4H6</accession>
<evidence type="ECO:0000256" key="14">
    <source>
        <dbReference type="RuleBase" id="RU000579"/>
    </source>
</evidence>
<dbReference type="Gene3D" id="3.30.70.260">
    <property type="match status" value="1"/>
</dbReference>
<dbReference type="Proteomes" id="UP000051160">
    <property type="component" value="Unassembled WGS sequence"/>
</dbReference>
<dbReference type="SUPFAM" id="SSF55347">
    <property type="entry name" value="Glyceraldehyde-3-phosphate dehydrogenase-like, C-terminal domain"/>
    <property type="match status" value="1"/>
</dbReference>
<dbReference type="GO" id="GO:0004412">
    <property type="term" value="F:homoserine dehydrogenase activity"/>
    <property type="evidence" value="ECO:0007669"/>
    <property type="project" value="UniProtKB-EC"/>
</dbReference>
<dbReference type="InterPro" id="IPR036291">
    <property type="entry name" value="NAD(P)-bd_dom_sf"/>
</dbReference>
<dbReference type="UniPathway" id="UPA00050">
    <property type="reaction ID" value="UER00063"/>
</dbReference>
<evidence type="ECO:0000259" key="17">
    <source>
        <dbReference type="Pfam" id="PF03447"/>
    </source>
</evidence>
<evidence type="ECO:0000256" key="4">
    <source>
        <dbReference type="ARBA" id="ARBA00013213"/>
    </source>
</evidence>
<evidence type="ECO:0000256" key="7">
    <source>
        <dbReference type="ARBA" id="ARBA00022697"/>
    </source>
</evidence>
<dbReference type="InterPro" id="IPR001342">
    <property type="entry name" value="HDH_cat"/>
</dbReference>
<feature type="binding site" evidence="13">
    <location>
        <position position="105"/>
    </location>
    <ligand>
        <name>NADPH</name>
        <dbReference type="ChEBI" id="CHEBI:57783"/>
    </ligand>
</feature>
<feature type="domain" description="Homoserine dehydrogenase catalytic" evidence="16">
    <location>
        <begin position="137"/>
        <end position="315"/>
    </location>
</feature>
<feature type="domain" description="Aspartate/homoserine dehydrogenase NAD-binding" evidence="17">
    <location>
        <begin position="10"/>
        <end position="129"/>
    </location>
</feature>
<name>A0A0R1M4H6_9LACO</name>
<evidence type="ECO:0000256" key="8">
    <source>
        <dbReference type="ARBA" id="ARBA00023002"/>
    </source>
</evidence>
<keyword evidence="10 14" id="KW-0486">Methionine biosynthesis</keyword>
<dbReference type="PANTHER" id="PTHR43331">
    <property type="entry name" value="HOMOSERINE DEHYDROGENASE"/>
    <property type="match status" value="1"/>
</dbReference>
<organism evidence="18 19">
    <name type="scientific">Secundilactobacillus odoratitofui DSM 19909 = JCM 15043</name>
    <dbReference type="NCBI Taxonomy" id="1423776"/>
    <lineage>
        <taxon>Bacteria</taxon>
        <taxon>Bacillati</taxon>
        <taxon>Bacillota</taxon>
        <taxon>Bacilli</taxon>
        <taxon>Lactobacillales</taxon>
        <taxon>Lactobacillaceae</taxon>
        <taxon>Secundilactobacillus</taxon>
    </lineage>
</organism>
<sequence length="423" mass="45295">MTAIKIGLIGLGTVGSGVIRILNDTQNMIKQQTGLAFEVVGAVVAHPKRQREEYLQQVPLVADAKTLIDDPSVDIIVEVMGSVDGAKPIIERALSAHKHVVTANKDLIAQFGQQLAQLAIENHVTLRYEASVAGGIPILQTLRTVYTADPISQIAGILNGTTNFILTQMDQLGLSYDEALAMAKQRGFAESDPTNDVDGFDAAYKLGILTKMAFGFDVTQDQIEITGIRELAVADVRAARAAGYELKLVGLAHQTTAGLQLAVAPMVIHEELPLAKIQNENNAVWVRSHNIGTALYVGPGAGQLPTGNSVVTDLIQVGKTIVDQVPAEPFALKTTDEVPVVLKGYHTFWLLLATPDVAHLVANIKLLFAGAEVTQPDQIRGLDPHQTLSSVEVQCSEATTMSSFMSRAQRLGQIMAGYPVLEG</sequence>
<dbReference type="Pfam" id="PF03447">
    <property type="entry name" value="NAD_binding_3"/>
    <property type="match status" value="1"/>
</dbReference>
<gene>
    <name evidence="18" type="ORF">FD04_GL000093</name>
</gene>
<keyword evidence="9" id="KW-0915">Sodium</keyword>
<comment type="pathway">
    <text evidence="2 14">Amino-acid biosynthesis; L-methionine biosynthesis via de novo pathway; L-homoserine from L-aspartate: step 3/3.</text>
</comment>
<keyword evidence="8 14" id="KW-0560">Oxidoreductase</keyword>
<comment type="catalytic activity">
    <reaction evidence="11">
        <text>L-homoserine + NADP(+) = L-aspartate 4-semialdehyde + NADPH + H(+)</text>
        <dbReference type="Rhea" id="RHEA:15761"/>
        <dbReference type="ChEBI" id="CHEBI:15378"/>
        <dbReference type="ChEBI" id="CHEBI:57476"/>
        <dbReference type="ChEBI" id="CHEBI:57783"/>
        <dbReference type="ChEBI" id="CHEBI:58349"/>
        <dbReference type="ChEBI" id="CHEBI:537519"/>
        <dbReference type="EC" id="1.1.1.3"/>
    </reaction>
    <physiologicalReaction direction="right-to-left" evidence="11">
        <dbReference type="Rhea" id="RHEA:15763"/>
    </physiologicalReaction>
</comment>
<comment type="similarity">
    <text evidence="3 15">Belongs to the homoserine dehydrogenase family.</text>
</comment>
<feature type="binding site" evidence="13">
    <location>
        <begin position="9"/>
        <end position="16"/>
    </location>
    <ligand>
        <name>NADP(+)</name>
        <dbReference type="ChEBI" id="CHEBI:58349"/>
    </ligand>
</feature>
<dbReference type="AlphaFoldDB" id="A0A0R1M4H6"/>
<keyword evidence="7 14" id="KW-0791">Threonine biosynthesis</keyword>
<evidence type="ECO:0000259" key="16">
    <source>
        <dbReference type="Pfam" id="PF00742"/>
    </source>
</evidence>
<evidence type="ECO:0000256" key="11">
    <source>
        <dbReference type="ARBA" id="ARBA00048841"/>
    </source>
</evidence>
<dbReference type="RefSeq" id="WP_054701939.1">
    <property type="nucleotide sequence ID" value="NZ_AZEE01000001.1"/>
</dbReference>
<evidence type="ECO:0000256" key="6">
    <source>
        <dbReference type="ARBA" id="ARBA00022605"/>
    </source>
</evidence>
<reference evidence="18 19" key="1">
    <citation type="journal article" date="2015" name="Genome Announc.">
        <title>Expanding the biotechnology potential of lactobacilli through comparative genomics of 213 strains and associated genera.</title>
        <authorList>
            <person name="Sun Z."/>
            <person name="Harris H.M."/>
            <person name="McCann A."/>
            <person name="Guo C."/>
            <person name="Argimon S."/>
            <person name="Zhang W."/>
            <person name="Yang X."/>
            <person name="Jeffery I.B."/>
            <person name="Cooney J.C."/>
            <person name="Kagawa T.F."/>
            <person name="Liu W."/>
            <person name="Song Y."/>
            <person name="Salvetti E."/>
            <person name="Wrobel A."/>
            <person name="Rasinkangas P."/>
            <person name="Parkhill J."/>
            <person name="Rea M.C."/>
            <person name="O'Sullivan O."/>
            <person name="Ritari J."/>
            <person name="Douillard F.P."/>
            <person name="Paul Ross R."/>
            <person name="Yang R."/>
            <person name="Briner A.E."/>
            <person name="Felis G.E."/>
            <person name="de Vos W.M."/>
            <person name="Barrangou R."/>
            <person name="Klaenhammer T.R."/>
            <person name="Caufield P.W."/>
            <person name="Cui Y."/>
            <person name="Zhang H."/>
            <person name="O'Toole P.W."/>
        </authorList>
    </citation>
    <scope>NUCLEOTIDE SEQUENCE [LARGE SCALE GENOMIC DNA]</scope>
    <source>
        <strain evidence="18 19">DSM 19909</strain>
    </source>
</reference>
<dbReference type="GO" id="GO:0009086">
    <property type="term" value="P:methionine biosynthetic process"/>
    <property type="evidence" value="ECO:0007669"/>
    <property type="project" value="UniProtKB-KW"/>
</dbReference>
<dbReference type="SUPFAM" id="SSF51735">
    <property type="entry name" value="NAD(P)-binding Rossmann-fold domains"/>
    <property type="match status" value="1"/>
</dbReference>
<evidence type="ECO:0000256" key="2">
    <source>
        <dbReference type="ARBA" id="ARBA00005062"/>
    </source>
</evidence>
<dbReference type="PROSITE" id="PS01042">
    <property type="entry name" value="HOMOSER_DHGENASE"/>
    <property type="match status" value="1"/>
</dbReference>
<dbReference type="Pfam" id="PF00742">
    <property type="entry name" value="Homoserine_dh"/>
    <property type="match status" value="1"/>
</dbReference>
<evidence type="ECO:0000256" key="5">
    <source>
        <dbReference type="ARBA" id="ARBA00013376"/>
    </source>
</evidence>
<proteinExistence type="inferred from homology"/>
<dbReference type="GO" id="GO:0050661">
    <property type="term" value="F:NADP binding"/>
    <property type="evidence" value="ECO:0007669"/>
    <property type="project" value="InterPro"/>
</dbReference>
<evidence type="ECO:0000256" key="13">
    <source>
        <dbReference type="PIRSR" id="PIRSR000098-2"/>
    </source>
</evidence>